<dbReference type="STRING" id="1330330.IX53_00635"/>
<accession>A0A0G2Z4U3</accession>
<keyword evidence="2" id="KW-1185">Reference proteome</keyword>
<protein>
    <submittedName>
        <fullName evidence="1">Uncharacterized protein</fullName>
    </submittedName>
</protein>
<dbReference type="RefSeq" id="WP_047753707.1">
    <property type="nucleotide sequence ID" value="NZ_CAJUHA010000002.1"/>
</dbReference>
<reference evidence="1 2" key="1">
    <citation type="submission" date="2015-04" db="EMBL/GenBank/DDBJ databases">
        <title>Complete Genome Sequence of Kosmotoga pacifica SLHLJ1.</title>
        <authorList>
            <person name="Jiang L.J."/>
            <person name="Shao Z.Z."/>
            <person name="Jebbar M."/>
        </authorList>
    </citation>
    <scope>NUCLEOTIDE SEQUENCE [LARGE SCALE GENOMIC DNA]</scope>
    <source>
        <strain evidence="1 2">SLHLJ1</strain>
    </source>
</reference>
<sequence length="119" mass="14607">MVQLRLFNEEEKLRQLQERYCHLDALFWKTRDRNIRKELEKVRMELTGQLLKMGYEVDHEARKMYLEYLRENQKLIQATRDFCMDVGMWSQEDEERYQKVRRALNAVSKSRSVNGTYRP</sequence>
<dbReference type="EMBL" id="CP011232">
    <property type="protein sequence ID" value="AKI96572.1"/>
    <property type="molecule type" value="Genomic_DNA"/>
</dbReference>
<evidence type="ECO:0000313" key="1">
    <source>
        <dbReference type="EMBL" id="AKI96572.1"/>
    </source>
</evidence>
<organism evidence="1 2">
    <name type="scientific">Kosmotoga pacifica</name>
    <dbReference type="NCBI Taxonomy" id="1330330"/>
    <lineage>
        <taxon>Bacteria</taxon>
        <taxon>Thermotogati</taxon>
        <taxon>Thermotogota</taxon>
        <taxon>Thermotogae</taxon>
        <taxon>Kosmotogales</taxon>
        <taxon>Kosmotogaceae</taxon>
        <taxon>Kosmotoga</taxon>
    </lineage>
</organism>
<dbReference type="AlphaFoldDB" id="A0A0G2Z4U3"/>
<evidence type="ECO:0000313" key="2">
    <source>
        <dbReference type="Proteomes" id="UP000035159"/>
    </source>
</evidence>
<dbReference type="Proteomes" id="UP000035159">
    <property type="component" value="Chromosome"/>
</dbReference>
<proteinExistence type="predicted"/>
<dbReference type="KEGG" id="kpf:IX53_00635"/>
<gene>
    <name evidence="1" type="ORF">IX53_00635</name>
</gene>
<name>A0A0G2Z4U3_9BACT</name>